<proteinExistence type="predicted"/>
<organism evidence="2">
    <name type="scientific">Oryza sativa subsp. japonica</name>
    <name type="common">Rice</name>
    <dbReference type="NCBI Taxonomy" id="39947"/>
    <lineage>
        <taxon>Eukaryota</taxon>
        <taxon>Viridiplantae</taxon>
        <taxon>Streptophyta</taxon>
        <taxon>Embryophyta</taxon>
        <taxon>Tracheophyta</taxon>
        <taxon>Spermatophyta</taxon>
        <taxon>Magnoliopsida</taxon>
        <taxon>Liliopsida</taxon>
        <taxon>Poales</taxon>
        <taxon>Poaceae</taxon>
        <taxon>BOP clade</taxon>
        <taxon>Oryzoideae</taxon>
        <taxon>Oryzeae</taxon>
        <taxon>Oryzinae</taxon>
        <taxon>Oryza</taxon>
        <taxon>Oryza sativa</taxon>
    </lineage>
</organism>
<gene>
    <name evidence="2" type="ORF">OsJ_26132</name>
</gene>
<protein>
    <submittedName>
        <fullName evidence="2">Uncharacterized protein</fullName>
    </submittedName>
</protein>
<name>B9FZ70_ORYSJ</name>
<dbReference type="AlphaFoldDB" id="B9FZ70"/>
<accession>B9FZ70</accession>
<evidence type="ECO:0000256" key="1">
    <source>
        <dbReference type="SAM" id="MobiDB-lite"/>
    </source>
</evidence>
<feature type="compositionally biased region" description="Polar residues" evidence="1">
    <location>
        <begin position="87"/>
        <end position="104"/>
    </location>
</feature>
<evidence type="ECO:0000313" key="2">
    <source>
        <dbReference type="EMBL" id="EEE68087.1"/>
    </source>
</evidence>
<feature type="region of interest" description="Disordered" evidence="1">
    <location>
        <begin position="81"/>
        <end position="104"/>
    </location>
</feature>
<reference evidence="2" key="2">
    <citation type="submission" date="2008-12" db="EMBL/GenBank/DDBJ databases">
        <title>Improved gene annotation of the rice (Oryza sativa) genomes.</title>
        <authorList>
            <person name="Wang J."/>
            <person name="Li R."/>
            <person name="Fan W."/>
            <person name="Huang Q."/>
            <person name="Zhang J."/>
            <person name="Zhou Y."/>
            <person name="Hu Y."/>
            <person name="Zi S."/>
            <person name="Li J."/>
            <person name="Ni P."/>
            <person name="Zheng H."/>
            <person name="Zhang Y."/>
            <person name="Zhao M."/>
            <person name="Hao Q."/>
            <person name="McDermott J."/>
            <person name="Samudrala R."/>
            <person name="Kristiansen K."/>
            <person name="Wong G.K.-S."/>
        </authorList>
    </citation>
    <scope>NUCLEOTIDE SEQUENCE</scope>
</reference>
<dbReference type="Proteomes" id="UP000007752">
    <property type="component" value="Chromosome 8"/>
</dbReference>
<dbReference type="EMBL" id="CM000145">
    <property type="protein sequence ID" value="EEE68087.1"/>
    <property type="molecule type" value="Genomic_DNA"/>
</dbReference>
<reference evidence="2" key="1">
    <citation type="journal article" date="2005" name="PLoS Biol.">
        <title>The genomes of Oryza sativa: a history of duplications.</title>
        <authorList>
            <person name="Yu J."/>
            <person name="Wang J."/>
            <person name="Lin W."/>
            <person name="Li S."/>
            <person name="Li H."/>
            <person name="Zhou J."/>
            <person name="Ni P."/>
            <person name="Dong W."/>
            <person name="Hu S."/>
            <person name="Zeng C."/>
            <person name="Zhang J."/>
            <person name="Zhang Y."/>
            <person name="Li R."/>
            <person name="Xu Z."/>
            <person name="Li S."/>
            <person name="Li X."/>
            <person name="Zheng H."/>
            <person name="Cong L."/>
            <person name="Lin L."/>
            <person name="Yin J."/>
            <person name="Geng J."/>
            <person name="Li G."/>
            <person name="Shi J."/>
            <person name="Liu J."/>
            <person name="Lv H."/>
            <person name="Li J."/>
            <person name="Wang J."/>
            <person name="Deng Y."/>
            <person name="Ran L."/>
            <person name="Shi X."/>
            <person name="Wang X."/>
            <person name="Wu Q."/>
            <person name="Li C."/>
            <person name="Ren X."/>
            <person name="Wang J."/>
            <person name="Wang X."/>
            <person name="Li D."/>
            <person name="Liu D."/>
            <person name="Zhang X."/>
            <person name="Ji Z."/>
            <person name="Zhao W."/>
            <person name="Sun Y."/>
            <person name="Zhang Z."/>
            <person name="Bao J."/>
            <person name="Han Y."/>
            <person name="Dong L."/>
            <person name="Ji J."/>
            <person name="Chen P."/>
            <person name="Wu S."/>
            <person name="Liu J."/>
            <person name="Xiao Y."/>
            <person name="Bu D."/>
            <person name="Tan J."/>
            <person name="Yang L."/>
            <person name="Ye C."/>
            <person name="Zhang J."/>
            <person name="Xu J."/>
            <person name="Zhou Y."/>
            <person name="Yu Y."/>
            <person name="Zhang B."/>
            <person name="Zhuang S."/>
            <person name="Wei H."/>
            <person name="Liu B."/>
            <person name="Lei M."/>
            <person name="Yu H."/>
            <person name="Li Y."/>
            <person name="Xu H."/>
            <person name="Wei S."/>
            <person name="He X."/>
            <person name="Fang L."/>
            <person name="Zhang Z."/>
            <person name="Zhang Y."/>
            <person name="Huang X."/>
            <person name="Su Z."/>
            <person name="Tong W."/>
            <person name="Li J."/>
            <person name="Tong Z."/>
            <person name="Li S."/>
            <person name="Ye J."/>
            <person name="Wang L."/>
            <person name="Fang L."/>
            <person name="Lei T."/>
            <person name="Chen C."/>
            <person name="Chen H."/>
            <person name="Xu Z."/>
            <person name="Li H."/>
            <person name="Huang H."/>
            <person name="Zhang F."/>
            <person name="Xu H."/>
            <person name="Li N."/>
            <person name="Zhao C."/>
            <person name="Li S."/>
            <person name="Dong L."/>
            <person name="Huang Y."/>
            <person name="Li L."/>
            <person name="Xi Y."/>
            <person name="Qi Q."/>
            <person name="Li W."/>
            <person name="Zhang B."/>
            <person name="Hu W."/>
            <person name="Zhang Y."/>
            <person name="Tian X."/>
            <person name="Jiao Y."/>
            <person name="Liang X."/>
            <person name="Jin J."/>
            <person name="Gao L."/>
            <person name="Zheng W."/>
            <person name="Hao B."/>
            <person name="Liu S."/>
            <person name="Wang W."/>
            <person name="Yuan L."/>
            <person name="Cao M."/>
            <person name="McDermott J."/>
            <person name="Samudrala R."/>
            <person name="Wang J."/>
            <person name="Wong G.K."/>
            <person name="Yang H."/>
        </authorList>
    </citation>
    <scope>NUCLEOTIDE SEQUENCE [LARGE SCALE GENOMIC DNA]</scope>
</reference>
<sequence length="104" mass="11629">MAEPKTTIDKKLVVSETKVSTSRGIAEMSKTPTVHFEHQPKPSELHILYTANTNTPRRLQRVIVAKLHRTTAKQLRLHLEEKEGSWTLATSKNGTQDAKASPNS</sequence>